<dbReference type="Proteomes" id="UP000886501">
    <property type="component" value="Unassembled WGS sequence"/>
</dbReference>
<accession>A0ACB6ZH79</accession>
<name>A0ACB6ZH79_THEGA</name>
<dbReference type="EMBL" id="MU118005">
    <property type="protein sequence ID" value="KAF9648934.1"/>
    <property type="molecule type" value="Genomic_DNA"/>
</dbReference>
<gene>
    <name evidence="1" type="ORF">BDM02DRAFT_3095500</name>
</gene>
<organism evidence="1 2">
    <name type="scientific">Thelephora ganbajun</name>
    <name type="common">Ganba fungus</name>
    <dbReference type="NCBI Taxonomy" id="370292"/>
    <lineage>
        <taxon>Eukaryota</taxon>
        <taxon>Fungi</taxon>
        <taxon>Dikarya</taxon>
        <taxon>Basidiomycota</taxon>
        <taxon>Agaricomycotina</taxon>
        <taxon>Agaricomycetes</taxon>
        <taxon>Thelephorales</taxon>
        <taxon>Thelephoraceae</taxon>
        <taxon>Thelephora</taxon>
    </lineage>
</organism>
<keyword evidence="2" id="KW-1185">Reference proteome</keyword>
<protein>
    <submittedName>
        <fullName evidence="1">NTF2-like protein</fullName>
    </submittedName>
</protein>
<proteinExistence type="predicted"/>
<evidence type="ECO:0000313" key="2">
    <source>
        <dbReference type="Proteomes" id="UP000886501"/>
    </source>
</evidence>
<comment type="caution">
    <text evidence="1">The sequence shown here is derived from an EMBL/GenBank/DDBJ whole genome shotgun (WGS) entry which is preliminary data.</text>
</comment>
<evidence type="ECO:0000313" key="1">
    <source>
        <dbReference type="EMBL" id="KAF9648934.1"/>
    </source>
</evidence>
<sequence>MDRDERMREVQDKPGGRKGSSRIRTHRQRPIDNYKDQAAGSSRVSMVNIASSSEPLSIRGASRPTAAGRIRRNAVSLNTSKVPGMPATSTAVVGVKATDQWREYVRSRYNRETRFLNLERMLDDPIVQKYNLLVPGVPGSSGKETAAMFKLAAQLRPPVQTLSLANNHIQSGKDISSVGMFLPKLANLSLANNQLKTMDDIRLLTREKNKLDFLRELVLTGNPIKGNDPANAEQYRRDIVKRFPALEMLDNEPIVKVGFDAPTPHANPSHRLTPIPTTNSFARPMSPSFVMGVDGGLVSEFLTRFFTLFDTQRSELLDVYHPAATFSFSANTSIPPRARIQGLHSTLPNQKNLKWDIWLGGGNGGSRNLSRVGNVDKMAQSLHLGRENVVQSILGLPKTKHDISGAPSGFCLDGWLTGSTLFVTVHGQFTEEPVNALRSFDRSFVLAPAADDSRAKMKGWTVEILSDQLTVRAYSSSDAWTPGPMVVQPIVASKDSQPPNLEAALASIPEPQRAQVARLCQQTGLNVNFAVDCLQQNGWDHERAVGNFEQVKVRVNCFRGFCRIRPCGELRHSAGRSSGLNLCVYLMMLTYLT</sequence>
<reference evidence="1" key="1">
    <citation type="submission" date="2019-10" db="EMBL/GenBank/DDBJ databases">
        <authorList>
            <consortium name="DOE Joint Genome Institute"/>
            <person name="Kuo A."/>
            <person name="Miyauchi S."/>
            <person name="Kiss E."/>
            <person name="Drula E."/>
            <person name="Kohler A."/>
            <person name="Sanchez-Garcia M."/>
            <person name="Andreopoulos B."/>
            <person name="Barry K.W."/>
            <person name="Bonito G."/>
            <person name="Buee M."/>
            <person name="Carver A."/>
            <person name="Chen C."/>
            <person name="Cichocki N."/>
            <person name="Clum A."/>
            <person name="Culley D."/>
            <person name="Crous P.W."/>
            <person name="Fauchery L."/>
            <person name="Girlanda M."/>
            <person name="Hayes R."/>
            <person name="Keri Z."/>
            <person name="Labutti K."/>
            <person name="Lipzen A."/>
            <person name="Lombard V."/>
            <person name="Magnuson J."/>
            <person name="Maillard F."/>
            <person name="Morin E."/>
            <person name="Murat C."/>
            <person name="Nolan M."/>
            <person name="Ohm R."/>
            <person name="Pangilinan J."/>
            <person name="Pereira M."/>
            <person name="Perotto S."/>
            <person name="Peter M."/>
            <person name="Riley R."/>
            <person name="Sitrit Y."/>
            <person name="Stielow B."/>
            <person name="Szollosi G."/>
            <person name="Zifcakova L."/>
            <person name="Stursova M."/>
            <person name="Spatafora J.W."/>
            <person name="Tedersoo L."/>
            <person name="Vaario L.-M."/>
            <person name="Yamada A."/>
            <person name="Yan M."/>
            <person name="Wang P."/>
            <person name="Xu J."/>
            <person name="Bruns T."/>
            <person name="Baldrian P."/>
            <person name="Vilgalys R."/>
            <person name="Henrissat B."/>
            <person name="Grigoriev I.V."/>
            <person name="Hibbett D."/>
            <person name="Nagy L.G."/>
            <person name="Martin F.M."/>
        </authorList>
    </citation>
    <scope>NUCLEOTIDE SEQUENCE</scope>
    <source>
        <strain evidence="1">P2</strain>
    </source>
</reference>
<reference evidence="1" key="2">
    <citation type="journal article" date="2020" name="Nat. Commun.">
        <title>Large-scale genome sequencing of mycorrhizal fungi provides insights into the early evolution of symbiotic traits.</title>
        <authorList>
            <person name="Miyauchi S."/>
            <person name="Kiss E."/>
            <person name="Kuo A."/>
            <person name="Drula E."/>
            <person name="Kohler A."/>
            <person name="Sanchez-Garcia M."/>
            <person name="Morin E."/>
            <person name="Andreopoulos B."/>
            <person name="Barry K.W."/>
            <person name="Bonito G."/>
            <person name="Buee M."/>
            <person name="Carver A."/>
            <person name="Chen C."/>
            <person name="Cichocki N."/>
            <person name="Clum A."/>
            <person name="Culley D."/>
            <person name="Crous P.W."/>
            <person name="Fauchery L."/>
            <person name="Girlanda M."/>
            <person name="Hayes R.D."/>
            <person name="Keri Z."/>
            <person name="LaButti K."/>
            <person name="Lipzen A."/>
            <person name="Lombard V."/>
            <person name="Magnuson J."/>
            <person name="Maillard F."/>
            <person name="Murat C."/>
            <person name="Nolan M."/>
            <person name="Ohm R.A."/>
            <person name="Pangilinan J."/>
            <person name="Pereira M.F."/>
            <person name="Perotto S."/>
            <person name="Peter M."/>
            <person name="Pfister S."/>
            <person name="Riley R."/>
            <person name="Sitrit Y."/>
            <person name="Stielow J.B."/>
            <person name="Szollosi G."/>
            <person name="Zifcakova L."/>
            <person name="Stursova M."/>
            <person name="Spatafora J.W."/>
            <person name="Tedersoo L."/>
            <person name="Vaario L.M."/>
            <person name="Yamada A."/>
            <person name="Yan M."/>
            <person name="Wang P."/>
            <person name="Xu J."/>
            <person name="Bruns T."/>
            <person name="Baldrian P."/>
            <person name="Vilgalys R."/>
            <person name="Dunand C."/>
            <person name="Henrissat B."/>
            <person name="Grigoriev I.V."/>
            <person name="Hibbett D."/>
            <person name="Nagy L.G."/>
            <person name="Martin F.M."/>
        </authorList>
    </citation>
    <scope>NUCLEOTIDE SEQUENCE</scope>
    <source>
        <strain evidence="1">P2</strain>
    </source>
</reference>